<keyword evidence="2" id="KW-0805">Transcription regulation</keyword>
<dbReference type="SMART" id="SM00353">
    <property type="entry name" value="HLH"/>
    <property type="match status" value="1"/>
</dbReference>
<dbReference type="PANTHER" id="PTHR45914:SF24">
    <property type="entry name" value="BHLH DOMAIN-CONTAINING PROTEIN"/>
    <property type="match status" value="1"/>
</dbReference>
<feature type="region of interest" description="Disordered" evidence="6">
    <location>
        <begin position="1"/>
        <end position="22"/>
    </location>
</feature>
<sequence length="245" mass="27484">MLVGEGSGHFSPALSVSQTTDDTSIDSMHSGMNIVQSLFPSLDYAFGTLVNNLLSALMNSNQNQKSIDFVGEKLKMPKQEPFSNDEINLSTEPFNFISKSSDPISNPCDSSFLQLPDLYSLEQVGDSFAFGESSRKRVKSFSPSDDTYAFESILRNFQLSSYFAKHKPPEIQTPPVVPQSSVARQRRQRISERTRCLQKLLPWDKKMDMATMLEEAYKYIKFLQAQISVLQSMPSDSSSFSDSKP</sequence>
<evidence type="ECO:0000256" key="3">
    <source>
        <dbReference type="ARBA" id="ARBA00023125"/>
    </source>
</evidence>
<keyword evidence="5" id="KW-0539">Nucleus</keyword>
<name>A0A5J5A2M6_9ASTE</name>
<reference evidence="8 9" key="1">
    <citation type="submission" date="2019-09" db="EMBL/GenBank/DDBJ databases">
        <title>A chromosome-level genome assembly of the Chinese tupelo Nyssa sinensis.</title>
        <authorList>
            <person name="Yang X."/>
            <person name="Kang M."/>
            <person name="Yang Y."/>
            <person name="Xiong H."/>
            <person name="Wang M."/>
            <person name="Zhang Z."/>
            <person name="Wang Z."/>
            <person name="Wu H."/>
            <person name="Ma T."/>
            <person name="Liu J."/>
            <person name="Xi Z."/>
        </authorList>
    </citation>
    <scope>NUCLEOTIDE SEQUENCE [LARGE SCALE GENOMIC DNA]</scope>
    <source>
        <strain evidence="8">J267</strain>
        <tissue evidence="8">Leaf</tissue>
    </source>
</reference>
<organism evidence="8 9">
    <name type="scientific">Nyssa sinensis</name>
    <dbReference type="NCBI Taxonomy" id="561372"/>
    <lineage>
        <taxon>Eukaryota</taxon>
        <taxon>Viridiplantae</taxon>
        <taxon>Streptophyta</taxon>
        <taxon>Embryophyta</taxon>
        <taxon>Tracheophyta</taxon>
        <taxon>Spermatophyta</taxon>
        <taxon>Magnoliopsida</taxon>
        <taxon>eudicotyledons</taxon>
        <taxon>Gunneridae</taxon>
        <taxon>Pentapetalae</taxon>
        <taxon>asterids</taxon>
        <taxon>Cornales</taxon>
        <taxon>Nyssaceae</taxon>
        <taxon>Nyssa</taxon>
    </lineage>
</organism>
<evidence type="ECO:0000256" key="5">
    <source>
        <dbReference type="ARBA" id="ARBA00023242"/>
    </source>
</evidence>
<evidence type="ECO:0000256" key="6">
    <source>
        <dbReference type="SAM" id="MobiDB-lite"/>
    </source>
</evidence>
<feature type="domain" description="BHLH" evidence="7">
    <location>
        <begin position="174"/>
        <end position="223"/>
    </location>
</feature>
<comment type="subcellular location">
    <subcellularLocation>
        <location evidence="1">Nucleus</location>
    </subcellularLocation>
</comment>
<evidence type="ECO:0000256" key="4">
    <source>
        <dbReference type="ARBA" id="ARBA00023163"/>
    </source>
</evidence>
<proteinExistence type="predicted"/>
<dbReference type="SUPFAM" id="SSF47459">
    <property type="entry name" value="HLH, helix-loop-helix DNA-binding domain"/>
    <property type="match status" value="1"/>
</dbReference>
<dbReference type="GO" id="GO:0046983">
    <property type="term" value="F:protein dimerization activity"/>
    <property type="evidence" value="ECO:0007669"/>
    <property type="project" value="InterPro"/>
</dbReference>
<evidence type="ECO:0000256" key="2">
    <source>
        <dbReference type="ARBA" id="ARBA00023015"/>
    </source>
</evidence>
<gene>
    <name evidence="8" type="ORF">F0562_010982</name>
</gene>
<dbReference type="PANTHER" id="PTHR45914">
    <property type="entry name" value="TRANSCRIPTION FACTOR HEC3-RELATED"/>
    <property type="match status" value="1"/>
</dbReference>
<keyword evidence="3" id="KW-0238">DNA-binding</keyword>
<dbReference type="PROSITE" id="PS50888">
    <property type="entry name" value="BHLH"/>
    <property type="match status" value="1"/>
</dbReference>
<evidence type="ECO:0000259" key="7">
    <source>
        <dbReference type="PROSITE" id="PS50888"/>
    </source>
</evidence>
<keyword evidence="4" id="KW-0804">Transcription</keyword>
<evidence type="ECO:0000256" key="1">
    <source>
        <dbReference type="ARBA" id="ARBA00004123"/>
    </source>
</evidence>
<protein>
    <recommendedName>
        <fullName evidence="7">BHLH domain-containing protein</fullName>
    </recommendedName>
</protein>
<dbReference type="InterPro" id="IPR036638">
    <property type="entry name" value="HLH_DNA-bd_sf"/>
</dbReference>
<dbReference type="Pfam" id="PF00010">
    <property type="entry name" value="HLH"/>
    <property type="match status" value="1"/>
</dbReference>
<dbReference type="OrthoDB" id="1610519at2759"/>
<dbReference type="InterPro" id="IPR045843">
    <property type="entry name" value="IND-like"/>
</dbReference>
<dbReference type="Gene3D" id="4.10.280.10">
    <property type="entry name" value="Helix-loop-helix DNA-binding domain"/>
    <property type="match status" value="1"/>
</dbReference>
<evidence type="ECO:0000313" key="9">
    <source>
        <dbReference type="Proteomes" id="UP000325577"/>
    </source>
</evidence>
<dbReference type="GO" id="GO:0003700">
    <property type="term" value="F:DNA-binding transcription factor activity"/>
    <property type="evidence" value="ECO:0007669"/>
    <property type="project" value="InterPro"/>
</dbReference>
<dbReference type="Proteomes" id="UP000325577">
    <property type="component" value="Linkage Group LG4"/>
</dbReference>
<keyword evidence="9" id="KW-1185">Reference proteome</keyword>
<dbReference type="GO" id="GO:0005634">
    <property type="term" value="C:nucleus"/>
    <property type="evidence" value="ECO:0007669"/>
    <property type="project" value="UniProtKB-SubCell"/>
</dbReference>
<dbReference type="InterPro" id="IPR011598">
    <property type="entry name" value="bHLH_dom"/>
</dbReference>
<dbReference type="AlphaFoldDB" id="A0A5J5A2M6"/>
<accession>A0A5J5A2M6</accession>
<evidence type="ECO:0000313" key="8">
    <source>
        <dbReference type="EMBL" id="KAA8524559.1"/>
    </source>
</evidence>
<dbReference type="GO" id="GO:0003677">
    <property type="term" value="F:DNA binding"/>
    <property type="evidence" value="ECO:0007669"/>
    <property type="project" value="UniProtKB-KW"/>
</dbReference>
<dbReference type="EMBL" id="CM018047">
    <property type="protein sequence ID" value="KAA8524559.1"/>
    <property type="molecule type" value="Genomic_DNA"/>
</dbReference>